<keyword evidence="8" id="KW-1015">Disulfide bond</keyword>
<keyword evidence="4 11" id="KW-0237">DNA synthesis</keyword>
<dbReference type="InterPro" id="IPR050862">
    <property type="entry name" value="RdRp_reductase_class-2"/>
</dbReference>
<evidence type="ECO:0000256" key="10">
    <source>
        <dbReference type="ARBA" id="ARBA00047754"/>
    </source>
</evidence>
<dbReference type="GO" id="GO:0004748">
    <property type="term" value="F:ribonucleoside-diphosphate reductase activity, thioredoxin disulfide as acceptor"/>
    <property type="evidence" value="ECO:0007669"/>
    <property type="project" value="UniProtKB-EC"/>
</dbReference>
<reference evidence="16" key="1">
    <citation type="submission" date="2017-02" db="EMBL/GenBank/DDBJ databases">
        <authorList>
            <person name="Varghese N."/>
            <person name="Submissions S."/>
        </authorList>
    </citation>
    <scope>NUCLEOTIDE SEQUENCE [LARGE SCALE GENOMIC DNA]</scope>
    <source>
        <strain evidence="16">DSM 23966</strain>
    </source>
</reference>
<dbReference type="NCBIfam" id="NF005991">
    <property type="entry name" value="PRK08115.1"/>
    <property type="match status" value="1"/>
</dbReference>
<evidence type="ECO:0000313" key="16">
    <source>
        <dbReference type="Proteomes" id="UP000190042"/>
    </source>
</evidence>
<evidence type="ECO:0000256" key="2">
    <source>
        <dbReference type="ARBA" id="ARBA00007405"/>
    </source>
</evidence>
<sequence>MVTVSKQGEPFLDKKQLNEDISQFHQVHPITEDMKLTHSGVSRLVMIDRYSFKDTEKKTLKVGDFVVLTVREDPKFPARGLGYITKLDKAEGKAEIWIEEEYRSSIDDPEEQHKGIISRPLDVLEKPLEVYYEQIAKRNATGLATVEKTADRRTQSYEMFYEQLKSLNFVPAGRVLYGAGSETDVTFFNCYVMPFVPDSREGISDHRKQVMEIMSRGGGVGTNGSTLRPRNTLARGVNGRSSGSVSWLDDIAKLTHLVEQGGSRRGAQMIMLANWHPDICEFIISKMQNPRILRYLIENTEDELIQKLANEKLNFKPLTPQEEAMYQGITNYKQIPGQGGFNDAIIRDAELKLQDGGTYTVHNPEFLTGANISVTLTDDFMKAVEEDGDYDLRFPAVENYSPEEMVHYNEQWHEVGDVREWERLGHEVRVYRTIKARALWDLINICATYSAEPGIFFIDNANDETNAKAYGQQVVATNPCGEQPLAPYSVCNLAAVNLAEMADKETKTVNFEKLKETVRIGVRMQDNVIDATPYFLEENKVQALGERRVGLGVMGLADLHIYCEKEYGSPEGNQLVDEVFEAIATTAYRESIELAKEKGSFPFLIGKTDEETKALRQAFIETGYMKRMPEDIREAILEHGIRNSHLLTVAPTGSTGTMVGVSTGLEPYFSFTYYRSGRLGKFIEVKAEIVEEYLQNNQDADPENLPNWFISSMELAPEAHADVQCIIQRWIDSSISKTVNAPRGYTVEQVESVYERLYKGGAKGGTVYVDGSRDSQVLTLKAEENIPDTEELVEVTEQPKVVLVNTIQALRSTNVTIGSEVGDTCPVCRQGTVEEIGGCNTCTNCQAQLKCGL</sequence>
<dbReference type="GO" id="GO:0031419">
    <property type="term" value="F:cobalamin binding"/>
    <property type="evidence" value="ECO:0007669"/>
    <property type="project" value="UniProtKB-KW"/>
</dbReference>
<keyword evidence="6 11" id="KW-0560">Oxidoreductase</keyword>
<dbReference type="InterPro" id="IPR000788">
    <property type="entry name" value="RNR_lg_C"/>
</dbReference>
<feature type="domain" description="Ribonucleotide reductase large subunit N-terminal" evidence="13">
    <location>
        <begin position="131"/>
        <end position="182"/>
    </location>
</feature>
<keyword evidence="9 11" id="KW-0170">Cobalt</keyword>
<dbReference type="Proteomes" id="UP000190042">
    <property type="component" value="Unassembled WGS sequence"/>
</dbReference>
<dbReference type="GO" id="GO:0005524">
    <property type="term" value="F:ATP binding"/>
    <property type="evidence" value="ECO:0007669"/>
    <property type="project" value="InterPro"/>
</dbReference>
<dbReference type="GO" id="GO:0009263">
    <property type="term" value="P:deoxyribonucleotide biosynthetic process"/>
    <property type="evidence" value="ECO:0007669"/>
    <property type="project" value="UniProtKB-KW"/>
</dbReference>
<dbReference type="PANTHER" id="PTHR43371">
    <property type="entry name" value="VITAMIN B12-DEPENDENT RIBONUCLEOTIDE REDUCTASE"/>
    <property type="match status" value="1"/>
</dbReference>
<comment type="cofactor">
    <cofactor evidence="1 11">
        <name>adenosylcob(III)alamin</name>
        <dbReference type="ChEBI" id="CHEBI:18408"/>
    </cofactor>
</comment>
<comment type="similarity">
    <text evidence="2 11">Belongs to the ribonucleoside diphosphate reductase class-2 family.</text>
</comment>
<feature type="domain" description="Ribonucleotide reductase large subunit C-terminal" evidence="14">
    <location>
        <begin position="189"/>
        <end position="768"/>
    </location>
</feature>
<evidence type="ECO:0000256" key="11">
    <source>
        <dbReference type="RuleBase" id="RU364064"/>
    </source>
</evidence>
<dbReference type="GO" id="GO:0071897">
    <property type="term" value="P:DNA biosynthetic process"/>
    <property type="evidence" value="ECO:0007669"/>
    <property type="project" value="UniProtKB-KW"/>
</dbReference>
<evidence type="ECO:0000259" key="13">
    <source>
        <dbReference type="Pfam" id="PF00317"/>
    </source>
</evidence>
<evidence type="ECO:0000256" key="9">
    <source>
        <dbReference type="ARBA" id="ARBA00023285"/>
    </source>
</evidence>
<dbReference type="PANTHER" id="PTHR43371:SF1">
    <property type="entry name" value="RIBONUCLEOSIDE-DIPHOSPHATE REDUCTASE"/>
    <property type="match status" value="1"/>
</dbReference>
<dbReference type="Pfam" id="PF02867">
    <property type="entry name" value="Ribonuc_red_lgC"/>
    <property type="match status" value="1"/>
</dbReference>
<dbReference type="InterPro" id="IPR013344">
    <property type="entry name" value="RNR_NrdJ/NrdZ"/>
</dbReference>
<evidence type="ECO:0000256" key="5">
    <source>
        <dbReference type="ARBA" id="ARBA00022741"/>
    </source>
</evidence>
<evidence type="ECO:0000256" key="4">
    <source>
        <dbReference type="ARBA" id="ARBA00022634"/>
    </source>
</evidence>
<keyword evidence="7" id="KW-0215">Deoxyribonucleotide synthesis</keyword>
<evidence type="ECO:0000256" key="1">
    <source>
        <dbReference type="ARBA" id="ARBA00001922"/>
    </source>
</evidence>
<evidence type="ECO:0000256" key="6">
    <source>
        <dbReference type="ARBA" id="ARBA00023002"/>
    </source>
</evidence>
<accession>A0A1T4XHD5</accession>
<feature type="region of interest" description="Disordered" evidence="12">
    <location>
        <begin position="218"/>
        <end position="238"/>
    </location>
</feature>
<dbReference type="EC" id="1.17.4.1" evidence="11"/>
<evidence type="ECO:0000256" key="3">
    <source>
        <dbReference type="ARBA" id="ARBA00022628"/>
    </source>
</evidence>
<evidence type="ECO:0000256" key="8">
    <source>
        <dbReference type="ARBA" id="ARBA00023157"/>
    </source>
</evidence>
<name>A0A1T4XHD5_9BACL</name>
<keyword evidence="3 11" id="KW-0846">Cobalamin</keyword>
<dbReference type="CDD" id="cd02888">
    <property type="entry name" value="RNR_II_dimer"/>
    <property type="match status" value="1"/>
</dbReference>
<comment type="catalytic activity">
    <reaction evidence="10 11">
        <text>a 2'-deoxyribonucleoside 5'-diphosphate + [thioredoxin]-disulfide + H2O = a ribonucleoside 5'-diphosphate + [thioredoxin]-dithiol</text>
        <dbReference type="Rhea" id="RHEA:23252"/>
        <dbReference type="Rhea" id="RHEA-COMP:10698"/>
        <dbReference type="Rhea" id="RHEA-COMP:10700"/>
        <dbReference type="ChEBI" id="CHEBI:15377"/>
        <dbReference type="ChEBI" id="CHEBI:29950"/>
        <dbReference type="ChEBI" id="CHEBI:50058"/>
        <dbReference type="ChEBI" id="CHEBI:57930"/>
        <dbReference type="ChEBI" id="CHEBI:73316"/>
        <dbReference type="EC" id="1.17.4.1"/>
    </reaction>
</comment>
<evidence type="ECO:0000256" key="12">
    <source>
        <dbReference type="SAM" id="MobiDB-lite"/>
    </source>
</evidence>
<evidence type="ECO:0000256" key="7">
    <source>
        <dbReference type="ARBA" id="ARBA00023116"/>
    </source>
</evidence>
<gene>
    <name evidence="15" type="ORF">SAMN04244570_0695</name>
</gene>
<dbReference type="InterPro" id="IPR013509">
    <property type="entry name" value="RNR_lsu_N"/>
</dbReference>
<dbReference type="NCBIfam" id="TIGR02504">
    <property type="entry name" value="NrdJ_Z"/>
    <property type="match status" value="1"/>
</dbReference>
<dbReference type="Pfam" id="PF00317">
    <property type="entry name" value="Ribonuc_red_lgN"/>
    <property type="match status" value="1"/>
</dbReference>
<keyword evidence="16" id="KW-1185">Reference proteome</keyword>
<evidence type="ECO:0000313" key="15">
    <source>
        <dbReference type="EMBL" id="SKA88548.1"/>
    </source>
</evidence>
<dbReference type="RefSeq" id="WP_009496805.1">
    <property type="nucleotide sequence ID" value="NZ_FUYJ01000001.1"/>
</dbReference>
<comment type="function">
    <text evidence="11">Catalyzes the reduction of ribonucleotides to deoxyribonucleotides. May function to provide a pool of deoxyribonucleotide precursors for DNA repair during oxygen limitation and/or for immediate growth after restoration of oxygen.</text>
</comment>
<dbReference type="EMBL" id="FUYJ01000001">
    <property type="protein sequence ID" value="SKA88548.1"/>
    <property type="molecule type" value="Genomic_DNA"/>
</dbReference>
<dbReference type="Gene3D" id="3.20.70.20">
    <property type="match status" value="1"/>
</dbReference>
<keyword evidence="5 11" id="KW-0547">Nucleotide-binding</keyword>
<protein>
    <recommendedName>
        <fullName evidence="11">Vitamin B12-dependent ribonucleotide reductase</fullName>
        <ecNumber evidence="11">1.17.4.1</ecNumber>
    </recommendedName>
</protein>
<proteinExistence type="inferred from homology"/>
<evidence type="ECO:0000259" key="14">
    <source>
        <dbReference type="Pfam" id="PF02867"/>
    </source>
</evidence>
<organism evidence="15 16">
    <name type="scientific">Sporosarcina newyorkensis</name>
    <dbReference type="NCBI Taxonomy" id="759851"/>
    <lineage>
        <taxon>Bacteria</taxon>
        <taxon>Bacillati</taxon>
        <taxon>Bacillota</taxon>
        <taxon>Bacilli</taxon>
        <taxon>Bacillales</taxon>
        <taxon>Caryophanaceae</taxon>
        <taxon>Sporosarcina</taxon>
    </lineage>
</organism>
<dbReference type="AlphaFoldDB" id="A0A1T4XHD5"/>
<dbReference type="SUPFAM" id="SSF51998">
    <property type="entry name" value="PFL-like glycyl radical enzymes"/>
    <property type="match status" value="1"/>
</dbReference>
<dbReference type="PRINTS" id="PR01183">
    <property type="entry name" value="RIBORDTASEM1"/>
</dbReference>